<dbReference type="GO" id="GO:0042732">
    <property type="term" value="P:D-xylose metabolic process"/>
    <property type="evidence" value="ECO:0007669"/>
    <property type="project" value="UniProtKB-KW"/>
</dbReference>
<dbReference type="InterPro" id="IPR001998">
    <property type="entry name" value="Xylose_isomerase"/>
</dbReference>
<evidence type="ECO:0000256" key="7">
    <source>
        <dbReference type="ARBA" id="ARBA00033659"/>
    </source>
</evidence>
<accession>A0A7J7K3L8</accession>
<dbReference type="Gene3D" id="3.20.20.150">
    <property type="entry name" value="Divalent-metal-dependent TIM barrel enzymes"/>
    <property type="match status" value="2"/>
</dbReference>
<evidence type="ECO:0000256" key="5">
    <source>
        <dbReference type="ARBA" id="ARBA00023235"/>
    </source>
</evidence>
<keyword evidence="6 8" id="KW-0119">Carbohydrate metabolism</keyword>
<dbReference type="PRINTS" id="PR00688">
    <property type="entry name" value="XYLOSISMRASE"/>
</dbReference>
<feature type="region of interest" description="Disordered" evidence="9">
    <location>
        <begin position="1"/>
        <end position="20"/>
    </location>
</feature>
<evidence type="ECO:0000256" key="6">
    <source>
        <dbReference type="ARBA" id="ARBA00023277"/>
    </source>
</evidence>
<comment type="caution">
    <text evidence="10">The sequence shown here is derived from an EMBL/GenBank/DDBJ whole genome shotgun (WGS) entry which is preliminary data.</text>
</comment>
<evidence type="ECO:0000256" key="8">
    <source>
        <dbReference type="RuleBase" id="RU000609"/>
    </source>
</evidence>
<keyword evidence="4 8" id="KW-0479">Metal-binding</keyword>
<keyword evidence="5 8" id="KW-0413">Isomerase</keyword>
<dbReference type="PANTHER" id="PTHR48408">
    <property type="match status" value="1"/>
</dbReference>
<evidence type="ECO:0000313" key="10">
    <source>
        <dbReference type="EMBL" id="KAF6032785.1"/>
    </source>
</evidence>
<dbReference type="EC" id="5.3.1.5" evidence="2 8"/>
<dbReference type="PANTHER" id="PTHR48408:SF1">
    <property type="entry name" value="XYLOSE ISOMERASE"/>
    <property type="match status" value="1"/>
</dbReference>
<evidence type="ECO:0000313" key="11">
    <source>
        <dbReference type="Proteomes" id="UP000593567"/>
    </source>
</evidence>
<evidence type="ECO:0000256" key="4">
    <source>
        <dbReference type="ARBA" id="ARBA00022723"/>
    </source>
</evidence>
<sequence length="245" mass="28239">MESPASKRPKRGSASSRDADESLKSAIFFPDVSKIPYKPQATAAETMVFKHYNAEEIVYGKSMADWLRFSVCYWHTFRGQGADPFGFPTIHRPWDDETNSLFNAKRRMYAAFEFMSKLGVHYWSFHDRDISPEGANLKETNQNLDELVELASQLMEKHEIKLLWNTCNLFSHPRYMNGAFTNPDAHVFAYAAAQLLIILISLEYKTKIGYEGQLLIEPKAKEPTRHQYDYGKVIFIFIVLYVCAV</sequence>
<protein>
    <recommendedName>
        <fullName evidence="2 8">Xylose isomerase</fullName>
        <ecNumber evidence="2 8">5.3.1.5</ecNumber>
    </recommendedName>
</protein>
<evidence type="ECO:0000256" key="1">
    <source>
        <dbReference type="ARBA" id="ARBA00005765"/>
    </source>
</evidence>
<keyword evidence="3 8" id="KW-0859">Xylose metabolism</keyword>
<evidence type="ECO:0000256" key="3">
    <source>
        <dbReference type="ARBA" id="ARBA00022629"/>
    </source>
</evidence>
<evidence type="ECO:0000256" key="2">
    <source>
        <dbReference type="ARBA" id="ARBA00011958"/>
    </source>
</evidence>
<name>A0A7J7K3L8_BUGNE</name>
<dbReference type="EMBL" id="VXIV02001477">
    <property type="protein sequence ID" value="KAF6032785.1"/>
    <property type="molecule type" value="Genomic_DNA"/>
</dbReference>
<dbReference type="PROSITE" id="PS51415">
    <property type="entry name" value="XYLOSE_ISOMERASE"/>
    <property type="match status" value="1"/>
</dbReference>
<evidence type="ECO:0000256" key="9">
    <source>
        <dbReference type="SAM" id="MobiDB-lite"/>
    </source>
</evidence>
<proteinExistence type="inferred from homology"/>
<organism evidence="10 11">
    <name type="scientific">Bugula neritina</name>
    <name type="common">Brown bryozoan</name>
    <name type="synonym">Sertularia neritina</name>
    <dbReference type="NCBI Taxonomy" id="10212"/>
    <lineage>
        <taxon>Eukaryota</taxon>
        <taxon>Metazoa</taxon>
        <taxon>Spiralia</taxon>
        <taxon>Lophotrochozoa</taxon>
        <taxon>Bryozoa</taxon>
        <taxon>Gymnolaemata</taxon>
        <taxon>Cheilostomatida</taxon>
        <taxon>Flustrina</taxon>
        <taxon>Buguloidea</taxon>
        <taxon>Bugulidae</taxon>
        <taxon>Bugula</taxon>
    </lineage>
</organism>
<dbReference type="GO" id="GO:0046872">
    <property type="term" value="F:metal ion binding"/>
    <property type="evidence" value="ECO:0007669"/>
    <property type="project" value="UniProtKB-KW"/>
</dbReference>
<dbReference type="Proteomes" id="UP000593567">
    <property type="component" value="Unassembled WGS sequence"/>
</dbReference>
<gene>
    <name evidence="10" type="ORF">EB796_008899</name>
</gene>
<dbReference type="OrthoDB" id="1730074at2759"/>
<dbReference type="GO" id="GO:0009045">
    <property type="term" value="F:xylose isomerase activity"/>
    <property type="evidence" value="ECO:0007669"/>
    <property type="project" value="UniProtKB-EC"/>
</dbReference>
<keyword evidence="11" id="KW-1185">Reference proteome</keyword>
<comment type="catalytic activity">
    <reaction evidence="7 8">
        <text>alpha-D-xylose = alpha-D-xylulofuranose</text>
        <dbReference type="Rhea" id="RHEA:22816"/>
        <dbReference type="ChEBI" id="CHEBI:28518"/>
        <dbReference type="ChEBI" id="CHEBI:188998"/>
        <dbReference type="EC" id="5.3.1.5"/>
    </reaction>
</comment>
<comment type="similarity">
    <text evidence="1 8">Belongs to the xylose isomerase family.</text>
</comment>
<reference evidence="10" key="1">
    <citation type="submission" date="2020-06" db="EMBL/GenBank/DDBJ databases">
        <title>Draft genome of Bugula neritina, a colonial animal packing powerful symbionts and potential medicines.</title>
        <authorList>
            <person name="Rayko M."/>
        </authorList>
    </citation>
    <scope>NUCLEOTIDE SEQUENCE [LARGE SCALE GENOMIC DNA]</scope>
    <source>
        <strain evidence="10">Kwan_BN1</strain>
    </source>
</reference>
<dbReference type="AlphaFoldDB" id="A0A7J7K3L8"/>
<dbReference type="SUPFAM" id="SSF51658">
    <property type="entry name" value="Xylose isomerase-like"/>
    <property type="match status" value="1"/>
</dbReference>
<dbReference type="InterPro" id="IPR036237">
    <property type="entry name" value="Xyl_isomerase-like_sf"/>
</dbReference>